<proteinExistence type="predicted"/>
<evidence type="ECO:0000256" key="5">
    <source>
        <dbReference type="ARBA" id="ARBA00023028"/>
    </source>
</evidence>
<comment type="caution">
    <text evidence="10">The sequence shown here is derived from an EMBL/GenBank/DDBJ whole genome shotgun (WGS) entry which is preliminary data.</text>
</comment>
<feature type="compositionally biased region" description="Low complexity" evidence="9">
    <location>
        <begin position="1122"/>
        <end position="1134"/>
    </location>
</feature>
<evidence type="ECO:0000313" key="10">
    <source>
        <dbReference type="EMBL" id="KAH9412586.1"/>
    </source>
</evidence>
<dbReference type="PANTHER" id="PTHR24123:SF33">
    <property type="entry name" value="PROTEIN HOS4"/>
    <property type="match status" value="1"/>
</dbReference>
<feature type="repeat" description="ANK" evidence="8">
    <location>
        <begin position="88"/>
        <end position="120"/>
    </location>
</feature>
<evidence type="ECO:0000256" key="2">
    <source>
        <dbReference type="ARBA" id="ARBA00022483"/>
    </source>
</evidence>
<dbReference type="SMART" id="SM00248">
    <property type="entry name" value="ANK"/>
    <property type="match status" value="22"/>
</dbReference>
<feature type="repeat" description="ANK" evidence="8">
    <location>
        <begin position="54"/>
        <end position="76"/>
    </location>
</feature>
<feature type="compositionally biased region" description="Polar residues" evidence="9">
    <location>
        <begin position="1135"/>
        <end position="1145"/>
    </location>
</feature>
<dbReference type="PANTHER" id="PTHR24123">
    <property type="entry name" value="ANKYRIN REPEAT-CONTAINING"/>
    <property type="match status" value="1"/>
</dbReference>
<keyword evidence="6 8" id="KW-0040">ANK repeat</keyword>
<dbReference type="PROSITE" id="PS50088">
    <property type="entry name" value="ANK_REPEAT"/>
    <property type="match status" value="8"/>
</dbReference>
<dbReference type="Pfam" id="PF12796">
    <property type="entry name" value="Ank_2"/>
    <property type="match status" value="6"/>
</dbReference>
<protein>
    <recommendedName>
        <fullName evidence="12">Serine/threonine-protein phosphatase 6 regulatory ankyrin repeat subunit C-like</fullName>
    </recommendedName>
</protein>
<evidence type="ECO:0000256" key="4">
    <source>
        <dbReference type="ARBA" id="ARBA00022737"/>
    </source>
</evidence>
<feature type="compositionally biased region" description="Low complexity" evidence="9">
    <location>
        <begin position="1180"/>
        <end position="1197"/>
    </location>
</feature>
<keyword evidence="5" id="KW-0528">Neurotoxin</keyword>
<dbReference type="PRINTS" id="PR01415">
    <property type="entry name" value="ANKYRIN"/>
</dbReference>
<evidence type="ECO:0000256" key="6">
    <source>
        <dbReference type="ARBA" id="ARBA00023043"/>
    </source>
</evidence>
<sequence>MKMIHKNHSRFTQRFNTYNCQPDIIRAIIRCDTKYVRKLLQMNNGEINSWIDYDGRTPLHLAAALGRDESLRILIDFDYYSINCRDNNLITPLHRACRNNHIGCVRLLLEHNADVNARTRTHLTPLHVCAQMGSLSCARLIIDHVANIDQTDSSSGATALHYAVYNSNLAIIQLLLENGANIDVQDKYGLRPIHYSAMVDNPAVLRILIEQGQADVNVRSKSLLTPLHIAIVEKNFDIFNSLLNYGADMNVKDLHGNTIAHWSAYIGYLPIFELIITNSTEMINQPNLNGCHPLHYACVNRSFHNNDAYHIVTRIISFYKNDHKEDTNSTEKTLSPTPANNLAKHLNVVDKFNCTPLHYVACNNMEMVITLLVMMGADYNACDYRLETPIHKAIQQVQLDKVKVLRKLCANINMPNKDGQTALHMAAFSMLSLFCRFLTTVDDEYNGDNDNNNNICNPMALDNSGRTAHYMTAYSGSMDCFYELIASATFNDKDPTTEKIILFPPVDAYKRSLLHYACANNFVSIEFIRTLLLKDELDQRFGSLQPKLLEQLKQSFSSLDINQQDIYGRTPLHYLCRQPDRNETNITDIIKLFIESGANIDMIDNENFYPFHYAIINGYSISLQYLINIDWFKNIEIYQKLFHSSICPLRLACYYGHLNVLNELLKFGFNDYDHAFEIAIRRSNLDCAQRLYILCRNQETFQRMLLFAARIGDTKALYLLFNLINNKLIPKEKLLMLTALCKQGYSSLKFLIFKNFDINLRDNRKRNALFYAIIGRNHQTIELLINSGIQFVNDDHCRNVFHLLAQYGDLETFQLLCNLSRTNKYLNHLLMAKDCNGYTPLEIACFEQHQNILEYYLNNFNQSSYRSLMFFAGFCHNVEFIQYILRKYGTNVLIDSRGPFNRTMLHYCCMSYIPIEDYSILKFLLALKMYINQPDEKGLTPLLYAAYSGNYSIVNYLLRNHSTDINLLAVDNQMNNILHLACLSCSKLTILSIIDYAKQNGLIENLINGKNHYQQIPLHLAAKKLMPTIIKELLYCGSSWDCYDQFGYSPSLYCTPTRLSAFCLATIETFMLPINDTSSSTAIDDSLQINDEQNDISNNNNNTINDSSVIINNNNNTIINNDDNLNKNRLSSSSTINQRQRQSLPPTMERIKSYEQLICDKMSRLSLNKQPITIRSSSLSAQNQHSINNNHNNNNHSIADDDSDTY</sequence>
<evidence type="ECO:0000256" key="8">
    <source>
        <dbReference type="PROSITE-ProRule" id="PRU00023"/>
    </source>
</evidence>
<comment type="subcellular location">
    <subcellularLocation>
        <location evidence="1">Target cell membrane</location>
    </subcellularLocation>
</comment>
<keyword evidence="7" id="KW-1053">Target membrane</keyword>
<dbReference type="InterPro" id="IPR051165">
    <property type="entry name" value="Multifunctional_ANK_Repeat"/>
</dbReference>
<dbReference type="Gene3D" id="1.25.40.20">
    <property type="entry name" value="Ankyrin repeat-containing domain"/>
    <property type="match status" value="6"/>
</dbReference>
<feature type="repeat" description="ANK" evidence="8">
    <location>
        <begin position="937"/>
        <end position="960"/>
    </location>
</feature>
<dbReference type="Pfam" id="PF13857">
    <property type="entry name" value="Ank_5"/>
    <property type="match status" value="1"/>
</dbReference>
<keyword evidence="7" id="KW-0472">Membrane</keyword>
<dbReference type="EMBL" id="NJHN03000129">
    <property type="protein sequence ID" value="KAH9412586.1"/>
    <property type="molecule type" value="Genomic_DNA"/>
</dbReference>
<dbReference type="SUPFAM" id="SSF48403">
    <property type="entry name" value="Ankyrin repeat"/>
    <property type="match status" value="4"/>
</dbReference>
<reference evidence="10 11" key="2">
    <citation type="journal article" date="2022" name="Mol. Biol. Evol.">
        <title>Comparative Genomics Reveals Insights into the Divergent Evolution of Astigmatic Mites and Household Pest Adaptations.</title>
        <authorList>
            <person name="Xiong Q."/>
            <person name="Wan A.T."/>
            <person name="Liu X."/>
            <person name="Fung C.S."/>
            <person name="Xiao X."/>
            <person name="Malainual N."/>
            <person name="Hou J."/>
            <person name="Wang L."/>
            <person name="Wang M."/>
            <person name="Yang K.Y."/>
            <person name="Cui Y."/>
            <person name="Leung E.L."/>
            <person name="Nong W."/>
            <person name="Shin S.K."/>
            <person name="Au S.W."/>
            <person name="Jeong K.Y."/>
            <person name="Chew F.T."/>
            <person name="Hui J.H."/>
            <person name="Leung T.F."/>
            <person name="Tungtrongchitr A."/>
            <person name="Zhong N."/>
            <person name="Liu Z."/>
            <person name="Tsui S.K."/>
        </authorList>
    </citation>
    <scope>NUCLEOTIDE SEQUENCE [LARGE SCALE GENOMIC DNA]</scope>
    <source>
        <strain evidence="10">Derp</strain>
    </source>
</reference>
<evidence type="ECO:0000256" key="1">
    <source>
        <dbReference type="ARBA" id="ARBA00004175"/>
    </source>
</evidence>
<dbReference type="InterPro" id="IPR002110">
    <property type="entry name" value="Ankyrin_rpt"/>
</dbReference>
<dbReference type="Proteomes" id="UP000887458">
    <property type="component" value="Unassembled WGS sequence"/>
</dbReference>
<accession>A0ABQ8IQX6</accession>
<dbReference type="InterPro" id="IPR036770">
    <property type="entry name" value="Ankyrin_rpt-contain_sf"/>
</dbReference>
<dbReference type="PROSITE" id="PS50297">
    <property type="entry name" value="ANK_REP_REGION"/>
    <property type="match status" value="6"/>
</dbReference>
<keyword evidence="5" id="KW-0800">Toxin</keyword>
<feature type="region of interest" description="Disordered" evidence="9">
    <location>
        <begin position="1122"/>
        <end position="1149"/>
    </location>
</feature>
<feature type="repeat" description="ANK" evidence="8">
    <location>
        <begin position="121"/>
        <end position="153"/>
    </location>
</feature>
<feature type="repeat" description="ANK" evidence="8">
    <location>
        <begin position="155"/>
        <end position="187"/>
    </location>
</feature>
<keyword evidence="2" id="KW-0268">Exocytosis</keyword>
<evidence type="ECO:0008006" key="12">
    <source>
        <dbReference type="Google" id="ProtNLM"/>
    </source>
</evidence>
<keyword evidence="3" id="KW-1052">Target cell membrane</keyword>
<evidence type="ECO:0000256" key="7">
    <source>
        <dbReference type="ARBA" id="ARBA00023298"/>
    </source>
</evidence>
<evidence type="ECO:0000256" key="9">
    <source>
        <dbReference type="SAM" id="MobiDB-lite"/>
    </source>
</evidence>
<keyword evidence="4" id="KW-0677">Repeat</keyword>
<name>A0ABQ8IQX6_DERPT</name>
<evidence type="ECO:0000313" key="11">
    <source>
        <dbReference type="Proteomes" id="UP000887458"/>
    </source>
</evidence>
<keyword evidence="11" id="KW-1185">Reference proteome</keyword>
<evidence type="ECO:0000256" key="3">
    <source>
        <dbReference type="ARBA" id="ARBA00022537"/>
    </source>
</evidence>
<feature type="repeat" description="ANK" evidence="8">
    <location>
        <begin position="352"/>
        <end position="384"/>
    </location>
</feature>
<keyword evidence="5" id="KW-0638">Presynaptic neurotoxin</keyword>
<gene>
    <name evidence="10" type="ORF">DERP_006548</name>
</gene>
<organism evidence="10 11">
    <name type="scientific">Dermatophagoides pteronyssinus</name>
    <name type="common">European house dust mite</name>
    <dbReference type="NCBI Taxonomy" id="6956"/>
    <lineage>
        <taxon>Eukaryota</taxon>
        <taxon>Metazoa</taxon>
        <taxon>Ecdysozoa</taxon>
        <taxon>Arthropoda</taxon>
        <taxon>Chelicerata</taxon>
        <taxon>Arachnida</taxon>
        <taxon>Acari</taxon>
        <taxon>Acariformes</taxon>
        <taxon>Sarcoptiformes</taxon>
        <taxon>Astigmata</taxon>
        <taxon>Psoroptidia</taxon>
        <taxon>Analgoidea</taxon>
        <taxon>Pyroglyphidae</taxon>
        <taxon>Dermatophagoidinae</taxon>
        <taxon>Dermatophagoides</taxon>
    </lineage>
</organism>
<reference evidence="10 11" key="1">
    <citation type="journal article" date="2018" name="J. Allergy Clin. Immunol.">
        <title>High-quality assembly of Dermatophagoides pteronyssinus genome and transcriptome reveals a wide range of novel allergens.</title>
        <authorList>
            <person name="Liu X.Y."/>
            <person name="Yang K.Y."/>
            <person name="Wang M.Q."/>
            <person name="Kwok J.S."/>
            <person name="Zeng X."/>
            <person name="Yang Z."/>
            <person name="Xiao X.J."/>
            <person name="Lau C.P."/>
            <person name="Li Y."/>
            <person name="Huang Z.M."/>
            <person name="Ba J.G."/>
            <person name="Yim A.K."/>
            <person name="Ouyang C.Y."/>
            <person name="Ngai S.M."/>
            <person name="Chan T.F."/>
            <person name="Leung E.L."/>
            <person name="Liu L."/>
            <person name="Liu Z.G."/>
            <person name="Tsui S.K."/>
        </authorList>
    </citation>
    <scope>NUCLEOTIDE SEQUENCE [LARGE SCALE GENOMIC DNA]</scope>
    <source>
        <strain evidence="10">Derp</strain>
    </source>
</reference>
<feature type="repeat" description="ANK" evidence="8">
    <location>
        <begin position="222"/>
        <end position="254"/>
    </location>
</feature>
<feature type="region of interest" description="Disordered" evidence="9">
    <location>
        <begin position="1176"/>
        <end position="1206"/>
    </location>
</feature>
<feature type="repeat" description="ANK" evidence="8">
    <location>
        <begin position="567"/>
        <end position="605"/>
    </location>
</feature>